<dbReference type="Proteomes" id="UP000467385">
    <property type="component" value="Chromosome"/>
</dbReference>
<dbReference type="SUPFAM" id="SSF140459">
    <property type="entry name" value="PE/PPE dimer-like"/>
    <property type="match status" value="1"/>
</dbReference>
<dbReference type="AlphaFoldDB" id="A0A1X1TAB2"/>
<gene>
    <name evidence="1" type="ORF">MCNS_06620</name>
</gene>
<keyword evidence="2" id="KW-1185">Reference proteome</keyword>
<sequence length="376" mass="38124">MSFVITAPEALTAVASDLDNLGSSIGEAHAAVKVPTIGLLPAAADEISTEIAKVFGAHAQQFHAVSAQAAAFHAEFVQALKGGASAYAASEAANASPLKAVEQNLLNAVKTPAQSLLGPILSGGGTGGPHLGSTIAAAEQQFPVSGPLKLFDNTFQNLQALYAARQANPHPILRQVIANNMSYGQTLGAAFHTITQNLITVGKGLPAVVQTTQNFLAEGDVFDAVTYFFSQVVEQPIIIDIGLPLVSALVPVLGDIGTHISNVFHDTLPLLEIALAPLYGPNAAVAAAAGVSQNIMNAFGTGDFLTGFQDIAMAPTTIIDGFLNGYPVTAPNLTIDPSGGLLTGAPGTSQPSFGSAGALLSVVSSIAHDLGTTGSG</sequence>
<accession>A0A1X1TAB2</accession>
<dbReference type="InterPro" id="IPR000084">
    <property type="entry name" value="PE-PGRS_N"/>
</dbReference>
<dbReference type="InterPro" id="IPR038332">
    <property type="entry name" value="PPE_sf"/>
</dbReference>
<evidence type="ECO:0000313" key="1">
    <source>
        <dbReference type="EMBL" id="BBZ37599.1"/>
    </source>
</evidence>
<reference evidence="1 2" key="1">
    <citation type="journal article" date="2019" name="Emerg. Microbes Infect.">
        <title>Comprehensive subspecies identification of 175 nontuberculous mycobacteria species based on 7547 genomic profiles.</title>
        <authorList>
            <person name="Matsumoto Y."/>
            <person name="Kinjo T."/>
            <person name="Motooka D."/>
            <person name="Nabeya D."/>
            <person name="Jung N."/>
            <person name="Uechi K."/>
            <person name="Horii T."/>
            <person name="Iida T."/>
            <person name="Fujita J."/>
            <person name="Nakamura S."/>
        </authorList>
    </citation>
    <scope>NUCLEOTIDE SEQUENCE [LARGE SCALE GENOMIC DNA]</scope>
    <source>
        <strain evidence="1 2">JCM 14738</strain>
    </source>
</reference>
<dbReference type="OrthoDB" id="4710986at2"/>
<dbReference type="EMBL" id="AP022613">
    <property type="protein sequence ID" value="BBZ37599.1"/>
    <property type="molecule type" value="Genomic_DNA"/>
</dbReference>
<evidence type="ECO:0000313" key="2">
    <source>
        <dbReference type="Proteomes" id="UP000467385"/>
    </source>
</evidence>
<name>A0A1X1TAB2_9MYCO</name>
<dbReference type="STRING" id="44010.AWC00_15020"/>
<dbReference type="RefSeq" id="WP_085233497.1">
    <property type="nucleotide sequence ID" value="NZ_AP022613.1"/>
</dbReference>
<proteinExistence type="predicted"/>
<dbReference type="Gene3D" id="1.10.287.850">
    <property type="entry name" value="HP0062-like domain"/>
    <property type="match status" value="1"/>
</dbReference>
<organism evidence="1 2">
    <name type="scientific">Mycobacterium conspicuum</name>
    <dbReference type="NCBI Taxonomy" id="44010"/>
    <lineage>
        <taxon>Bacteria</taxon>
        <taxon>Bacillati</taxon>
        <taxon>Actinomycetota</taxon>
        <taxon>Actinomycetes</taxon>
        <taxon>Mycobacteriales</taxon>
        <taxon>Mycobacteriaceae</taxon>
        <taxon>Mycobacterium</taxon>
    </lineage>
</organism>
<dbReference type="Pfam" id="PF00934">
    <property type="entry name" value="PE"/>
    <property type="match status" value="1"/>
</dbReference>
<protein>
    <submittedName>
        <fullName evidence="1">Uncharacterized protein</fullName>
    </submittedName>
</protein>